<reference evidence="5" key="1">
    <citation type="journal article" date="2019" name="Int. J. Syst. Evol. Microbiol.">
        <title>The Global Catalogue of Microorganisms (GCM) 10K type strain sequencing project: providing services to taxonomists for standard genome sequencing and annotation.</title>
        <authorList>
            <consortium name="The Broad Institute Genomics Platform"/>
            <consortium name="The Broad Institute Genome Sequencing Center for Infectious Disease"/>
            <person name="Wu L."/>
            <person name="Ma J."/>
        </authorList>
    </citation>
    <scope>NUCLEOTIDE SEQUENCE [LARGE SCALE GENOMIC DNA]</scope>
    <source>
        <strain evidence="5">CCUG 55995</strain>
    </source>
</reference>
<dbReference type="Gene3D" id="3.30.910.20">
    <property type="entry name" value="Skp domain"/>
    <property type="match status" value="1"/>
</dbReference>
<dbReference type="InterPro" id="IPR005632">
    <property type="entry name" value="Chaperone_Skp"/>
</dbReference>
<evidence type="ECO:0000256" key="3">
    <source>
        <dbReference type="SAM" id="SignalP"/>
    </source>
</evidence>
<organism evidence="4 5">
    <name type="scientific">Deinococcus hohokamensis</name>
    <dbReference type="NCBI Taxonomy" id="309883"/>
    <lineage>
        <taxon>Bacteria</taxon>
        <taxon>Thermotogati</taxon>
        <taxon>Deinococcota</taxon>
        <taxon>Deinococci</taxon>
        <taxon>Deinococcales</taxon>
        <taxon>Deinococcaceae</taxon>
        <taxon>Deinococcus</taxon>
    </lineage>
</organism>
<dbReference type="SUPFAM" id="SSF111384">
    <property type="entry name" value="OmpH-like"/>
    <property type="match status" value="1"/>
</dbReference>
<protein>
    <submittedName>
        <fullName evidence="4">OmpH family outer membrane protein</fullName>
    </submittedName>
</protein>
<sequence length="165" mass="17146">MKMNVKVLAPLTVVAALGLGTVAPHAQTPAQKVGFVDVAQVLAAQPAGKELNELQKKANTELGDLDKQVKAIDAKGTAITAADKDKRATLVSTIQAKAKAYDAQMTQLQPKMTAAEKAADTAVSSVAKSNGYSIVMDRNVAARSGLVIYAEDNTDLTAAAIKALK</sequence>
<dbReference type="EMBL" id="JBHSEI010000010">
    <property type="protein sequence ID" value="MFC4639397.1"/>
    <property type="molecule type" value="Genomic_DNA"/>
</dbReference>
<keyword evidence="5" id="KW-1185">Reference proteome</keyword>
<evidence type="ECO:0000313" key="5">
    <source>
        <dbReference type="Proteomes" id="UP001595952"/>
    </source>
</evidence>
<dbReference type="SMART" id="SM00935">
    <property type="entry name" value="OmpH"/>
    <property type="match status" value="1"/>
</dbReference>
<dbReference type="PANTHER" id="PTHR35089:SF1">
    <property type="entry name" value="CHAPERONE PROTEIN SKP"/>
    <property type="match status" value="1"/>
</dbReference>
<dbReference type="InterPro" id="IPR024930">
    <property type="entry name" value="Skp_dom_sf"/>
</dbReference>
<dbReference type="Pfam" id="PF03938">
    <property type="entry name" value="OmpH"/>
    <property type="match status" value="1"/>
</dbReference>
<proteinExistence type="inferred from homology"/>
<gene>
    <name evidence="4" type="ORF">ACFO0D_13730</name>
</gene>
<keyword evidence="2 3" id="KW-0732">Signal</keyword>
<evidence type="ECO:0000313" key="4">
    <source>
        <dbReference type="EMBL" id="MFC4639397.1"/>
    </source>
</evidence>
<name>A0ABV9IAP0_9DEIO</name>
<evidence type="ECO:0000256" key="1">
    <source>
        <dbReference type="ARBA" id="ARBA00009091"/>
    </source>
</evidence>
<comment type="caution">
    <text evidence="4">The sequence shown here is derived from an EMBL/GenBank/DDBJ whole genome shotgun (WGS) entry which is preliminary data.</text>
</comment>
<feature type="chain" id="PRO_5045731340" evidence="3">
    <location>
        <begin position="27"/>
        <end position="165"/>
    </location>
</feature>
<comment type="similarity">
    <text evidence="1">Belongs to the Skp family.</text>
</comment>
<evidence type="ECO:0000256" key="2">
    <source>
        <dbReference type="ARBA" id="ARBA00022729"/>
    </source>
</evidence>
<dbReference type="PANTHER" id="PTHR35089">
    <property type="entry name" value="CHAPERONE PROTEIN SKP"/>
    <property type="match status" value="1"/>
</dbReference>
<accession>A0ABV9IAP0</accession>
<dbReference type="Proteomes" id="UP001595952">
    <property type="component" value="Unassembled WGS sequence"/>
</dbReference>
<feature type="signal peptide" evidence="3">
    <location>
        <begin position="1"/>
        <end position="26"/>
    </location>
</feature>